<dbReference type="Gene3D" id="6.10.250.690">
    <property type="match status" value="1"/>
</dbReference>
<dbReference type="PROSITE" id="PS50110">
    <property type="entry name" value="RESPONSE_REGULATORY"/>
    <property type="match status" value="1"/>
</dbReference>
<dbReference type="InterPro" id="IPR039420">
    <property type="entry name" value="WalR-like"/>
</dbReference>
<dbReference type="PROSITE" id="PS51755">
    <property type="entry name" value="OMPR_PHOB"/>
    <property type="match status" value="1"/>
</dbReference>
<name>A0A8J6YL79_9PROT</name>
<evidence type="ECO:0000256" key="4">
    <source>
        <dbReference type="ARBA" id="ARBA00023125"/>
    </source>
</evidence>
<dbReference type="InterPro" id="IPR001789">
    <property type="entry name" value="Sig_transdc_resp-reg_receiver"/>
</dbReference>
<dbReference type="FunFam" id="3.40.50.2300:FF:000002">
    <property type="entry name" value="DNA-binding response regulator PhoP"/>
    <property type="match status" value="1"/>
</dbReference>
<evidence type="ECO:0000256" key="1">
    <source>
        <dbReference type="ARBA" id="ARBA00022553"/>
    </source>
</evidence>
<dbReference type="Proteomes" id="UP000631034">
    <property type="component" value="Unassembled WGS sequence"/>
</dbReference>
<evidence type="ECO:0000256" key="2">
    <source>
        <dbReference type="ARBA" id="ARBA00023012"/>
    </source>
</evidence>
<evidence type="ECO:0000313" key="10">
    <source>
        <dbReference type="EMBL" id="MBE1236775.1"/>
    </source>
</evidence>
<comment type="caution">
    <text evidence="10">The sequence shown here is derived from an EMBL/GenBank/DDBJ whole genome shotgun (WGS) entry which is preliminary data.</text>
</comment>
<dbReference type="Pfam" id="PF00486">
    <property type="entry name" value="Trans_reg_C"/>
    <property type="match status" value="1"/>
</dbReference>
<evidence type="ECO:0000256" key="6">
    <source>
        <dbReference type="PROSITE-ProRule" id="PRU00169"/>
    </source>
</evidence>
<dbReference type="SUPFAM" id="SSF52172">
    <property type="entry name" value="CheY-like"/>
    <property type="match status" value="1"/>
</dbReference>
<sequence length="222" mass="24626">MRILVVEDEPTLCNSLRAALESRGFVVETAPDGEEAAFLGSTEEYDAVVLDLGLPRLDGISVLRAWRAEGRNFPVLILTARGGWSEKVAGFEAGADDFLAKPFEMEEVIYRLRALIRRTAGHGATLIDVGPLRFDTVSTRAYVNSAPLDLTAQELRILEYMVTHRGRTLSRTEITEHVYDRDFDLDSNVIDVLVGRLRKKIGAPLIHTVRGVGYRLSESPDA</sequence>
<dbReference type="GO" id="GO:0005829">
    <property type="term" value="C:cytosol"/>
    <property type="evidence" value="ECO:0007669"/>
    <property type="project" value="TreeGrafter"/>
</dbReference>
<dbReference type="CDD" id="cd19934">
    <property type="entry name" value="REC_OmpR_EcPhoP-like"/>
    <property type="match status" value="1"/>
</dbReference>
<reference evidence="10" key="1">
    <citation type="submission" date="2020-10" db="EMBL/GenBank/DDBJ databases">
        <title>Genome sequence of the unusual species of purple photosynthetic bacteria, Phaeovibrio sulfidiphilus DSM 23193, type strain.</title>
        <authorList>
            <person name="Kyndt J.A."/>
            <person name="Meyer T.E."/>
        </authorList>
    </citation>
    <scope>NUCLEOTIDE SEQUENCE</scope>
    <source>
        <strain evidence="10">DSM 23193</strain>
    </source>
</reference>
<evidence type="ECO:0000259" key="8">
    <source>
        <dbReference type="PROSITE" id="PS50110"/>
    </source>
</evidence>
<keyword evidence="5" id="KW-0804">Transcription</keyword>
<keyword evidence="2" id="KW-0902">Two-component regulatory system</keyword>
<dbReference type="Gene3D" id="3.40.50.2300">
    <property type="match status" value="1"/>
</dbReference>
<evidence type="ECO:0000256" key="3">
    <source>
        <dbReference type="ARBA" id="ARBA00023015"/>
    </source>
</evidence>
<evidence type="ECO:0000256" key="5">
    <source>
        <dbReference type="ARBA" id="ARBA00023163"/>
    </source>
</evidence>
<proteinExistence type="predicted"/>
<dbReference type="AlphaFoldDB" id="A0A8J6YL79"/>
<dbReference type="InterPro" id="IPR001867">
    <property type="entry name" value="OmpR/PhoB-type_DNA-bd"/>
</dbReference>
<accession>A0A8J6YL79</accession>
<feature type="domain" description="Response regulatory" evidence="8">
    <location>
        <begin position="2"/>
        <end position="116"/>
    </location>
</feature>
<protein>
    <submittedName>
        <fullName evidence="10">Response regulator transcription factor</fullName>
    </submittedName>
</protein>
<evidence type="ECO:0000259" key="9">
    <source>
        <dbReference type="PROSITE" id="PS51755"/>
    </source>
</evidence>
<dbReference type="GO" id="GO:0006355">
    <property type="term" value="P:regulation of DNA-templated transcription"/>
    <property type="evidence" value="ECO:0007669"/>
    <property type="project" value="InterPro"/>
</dbReference>
<keyword evidence="3" id="KW-0805">Transcription regulation</keyword>
<dbReference type="EMBL" id="JACZHT010000002">
    <property type="protein sequence ID" value="MBE1236775.1"/>
    <property type="molecule type" value="Genomic_DNA"/>
</dbReference>
<dbReference type="GO" id="GO:0000156">
    <property type="term" value="F:phosphorelay response regulator activity"/>
    <property type="evidence" value="ECO:0007669"/>
    <property type="project" value="TreeGrafter"/>
</dbReference>
<dbReference type="GO" id="GO:0032993">
    <property type="term" value="C:protein-DNA complex"/>
    <property type="evidence" value="ECO:0007669"/>
    <property type="project" value="TreeGrafter"/>
</dbReference>
<feature type="modified residue" description="4-aspartylphosphate" evidence="6">
    <location>
        <position position="51"/>
    </location>
</feature>
<feature type="DNA-binding region" description="OmpR/PhoB-type" evidence="7">
    <location>
        <begin position="124"/>
        <end position="218"/>
    </location>
</feature>
<dbReference type="RefSeq" id="WP_192533781.1">
    <property type="nucleotide sequence ID" value="NZ_JACZHT010000002.1"/>
</dbReference>
<dbReference type="PANTHER" id="PTHR48111:SF37">
    <property type="entry name" value="RESPONSE REGULATOR PROTEIN CARR"/>
    <property type="match status" value="1"/>
</dbReference>
<evidence type="ECO:0000313" key="11">
    <source>
        <dbReference type="Proteomes" id="UP000631034"/>
    </source>
</evidence>
<keyword evidence="11" id="KW-1185">Reference proteome</keyword>
<dbReference type="Pfam" id="PF00072">
    <property type="entry name" value="Response_reg"/>
    <property type="match status" value="1"/>
</dbReference>
<dbReference type="CDD" id="cd00383">
    <property type="entry name" value="trans_reg_C"/>
    <property type="match status" value="1"/>
</dbReference>
<feature type="domain" description="OmpR/PhoB-type" evidence="9">
    <location>
        <begin position="124"/>
        <end position="218"/>
    </location>
</feature>
<dbReference type="InterPro" id="IPR011006">
    <property type="entry name" value="CheY-like_superfamily"/>
</dbReference>
<keyword evidence="1 6" id="KW-0597">Phosphoprotein</keyword>
<dbReference type="InterPro" id="IPR036388">
    <property type="entry name" value="WH-like_DNA-bd_sf"/>
</dbReference>
<dbReference type="GO" id="GO:0000976">
    <property type="term" value="F:transcription cis-regulatory region binding"/>
    <property type="evidence" value="ECO:0007669"/>
    <property type="project" value="TreeGrafter"/>
</dbReference>
<dbReference type="Gene3D" id="1.10.10.10">
    <property type="entry name" value="Winged helix-like DNA-binding domain superfamily/Winged helix DNA-binding domain"/>
    <property type="match status" value="1"/>
</dbReference>
<dbReference type="PANTHER" id="PTHR48111">
    <property type="entry name" value="REGULATOR OF RPOS"/>
    <property type="match status" value="1"/>
</dbReference>
<evidence type="ECO:0000256" key="7">
    <source>
        <dbReference type="PROSITE-ProRule" id="PRU01091"/>
    </source>
</evidence>
<dbReference type="SMART" id="SM00448">
    <property type="entry name" value="REC"/>
    <property type="match status" value="1"/>
</dbReference>
<organism evidence="10 11">
    <name type="scientific">Phaeovibrio sulfidiphilus</name>
    <dbReference type="NCBI Taxonomy" id="1220600"/>
    <lineage>
        <taxon>Bacteria</taxon>
        <taxon>Pseudomonadati</taxon>
        <taxon>Pseudomonadota</taxon>
        <taxon>Alphaproteobacteria</taxon>
        <taxon>Rhodospirillales</taxon>
        <taxon>Rhodospirillaceae</taxon>
        <taxon>Phaeovibrio</taxon>
    </lineage>
</organism>
<keyword evidence="4 7" id="KW-0238">DNA-binding</keyword>
<dbReference type="SMART" id="SM00862">
    <property type="entry name" value="Trans_reg_C"/>
    <property type="match status" value="1"/>
</dbReference>
<gene>
    <name evidence="10" type="ORF">IHV25_03790</name>
</gene>